<dbReference type="Proteomes" id="UP001491552">
    <property type="component" value="Unassembled WGS sequence"/>
</dbReference>
<keyword evidence="2" id="KW-1185">Reference proteome</keyword>
<dbReference type="EMBL" id="JBBMFF010000260">
    <property type="protein sequence ID" value="MEQ2512114.1"/>
    <property type="molecule type" value="Genomic_DNA"/>
</dbReference>
<evidence type="ECO:0000313" key="2">
    <source>
        <dbReference type="Proteomes" id="UP001491552"/>
    </source>
</evidence>
<name>A0ABV1GAE3_9FIRM</name>
<dbReference type="InterPro" id="IPR046092">
    <property type="entry name" value="DUF6110"/>
</dbReference>
<gene>
    <name evidence="1" type="ORF">WMO66_12820</name>
</gene>
<evidence type="ECO:0000313" key="1">
    <source>
        <dbReference type="EMBL" id="MEQ2512114.1"/>
    </source>
</evidence>
<comment type="caution">
    <text evidence="1">The sequence shown here is derived from an EMBL/GenBank/DDBJ whole genome shotgun (WGS) entry which is preliminary data.</text>
</comment>
<protein>
    <submittedName>
        <fullName evidence="1">DUF6110 family protein</fullName>
    </submittedName>
</protein>
<accession>A0ABV1GAE3</accession>
<sequence length="94" mass="9804">MRIAAKLGLFAGGVLFGTAGIRILSSRDAKKVYTHATAAVLRAKEDVMTTVTTLRENCGDILADAKAINEERAAAACEEIADTAEEPAAEPAEA</sequence>
<proteinExistence type="predicted"/>
<dbReference type="Pfam" id="PF19605">
    <property type="entry name" value="DUF6110"/>
    <property type="match status" value="1"/>
</dbReference>
<reference evidence="1 2" key="1">
    <citation type="submission" date="2024-03" db="EMBL/GenBank/DDBJ databases">
        <title>Human intestinal bacterial collection.</title>
        <authorList>
            <person name="Pauvert C."/>
            <person name="Hitch T.C.A."/>
            <person name="Clavel T."/>
        </authorList>
    </citation>
    <scope>NUCLEOTIDE SEQUENCE [LARGE SCALE GENOMIC DNA]</scope>
    <source>
        <strain evidence="1 2">CLA-AA-H192</strain>
    </source>
</reference>
<organism evidence="1 2">
    <name type="scientific">Faecousia intestinalis</name>
    <dbReference type="NCBI Taxonomy" id="3133167"/>
    <lineage>
        <taxon>Bacteria</taxon>
        <taxon>Bacillati</taxon>
        <taxon>Bacillota</taxon>
        <taxon>Clostridia</taxon>
        <taxon>Eubacteriales</taxon>
        <taxon>Oscillospiraceae</taxon>
        <taxon>Faecousia</taxon>
    </lineage>
</organism>
<dbReference type="RefSeq" id="WP_349136817.1">
    <property type="nucleotide sequence ID" value="NZ_JBBMFF010000260.1"/>
</dbReference>